<dbReference type="OrthoDB" id="9781578at2"/>
<dbReference type="STRING" id="1123392.GCA_000376425_02121"/>
<reference evidence="1 2" key="1">
    <citation type="journal article" date="2015" name="Appl. Environ. Microbiol.">
        <title>Aerobic and Anaerobic Thiosulfate Oxidation by a Cold-Adapted, Subglacial Chemoautotroph.</title>
        <authorList>
            <person name="Harrold Z.R."/>
            <person name="Skidmore M.L."/>
            <person name="Hamilton T.L."/>
            <person name="Desch L."/>
            <person name="Amada K."/>
            <person name="van Gelder W."/>
            <person name="Glover K."/>
            <person name="Roden E.E."/>
            <person name="Boyd E.S."/>
        </authorList>
    </citation>
    <scope>NUCLEOTIDE SEQUENCE [LARGE SCALE GENOMIC DNA]</scope>
    <source>
        <strain evidence="1 2">RG</strain>
    </source>
</reference>
<accession>A0A106BQG4</accession>
<keyword evidence="2" id="KW-1185">Reference proteome</keyword>
<dbReference type="EMBL" id="LDUG01000019">
    <property type="protein sequence ID" value="KVW96761.1"/>
    <property type="molecule type" value="Genomic_DNA"/>
</dbReference>
<sequence length="206" mass="23594">MAMPIRVKTIWFKKGGERTAEEIAGAVATTAWRVADKAIDNLGRENYDIITPDRGFKLIAEFLAFLVHYCDRMAYATLPPERRAAVLQAVSNRLAEVMEQNVREVVGKDDPRNYKQEFIDFLNRRFADYAEFEFPDDDKASFPALRFLGLQIREEMGDDDKTWVMDQIMDIEMPEMMGTVRKSFKGLLSDAPVKRGFGSPDMLPPE</sequence>
<dbReference type="RefSeq" id="WP_059754123.1">
    <property type="nucleotide sequence ID" value="NZ_LDUG01000019.1"/>
</dbReference>
<gene>
    <name evidence="1" type="ORF">ABW22_07400</name>
</gene>
<name>A0A106BQG4_THIDE</name>
<comment type="caution">
    <text evidence="1">The sequence shown here is derived from an EMBL/GenBank/DDBJ whole genome shotgun (WGS) entry which is preliminary data.</text>
</comment>
<dbReference type="PATRIC" id="fig|36861.3.peg.957"/>
<proteinExistence type="predicted"/>
<dbReference type="AlphaFoldDB" id="A0A106BQG4"/>
<protein>
    <submittedName>
        <fullName evidence="1">Uncharacterized protein</fullName>
    </submittedName>
</protein>
<organism evidence="1 2">
    <name type="scientific">Thiobacillus denitrificans</name>
    <dbReference type="NCBI Taxonomy" id="36861"/>
    <lineage>
        <taxon>Bacteria</taxon>
        <taxon>Pseudomonadati</taxon>
        <taxon>Pseudomonadota</taxon>
        <taxon>Betaproteobacteria</taxon>
        <taxon>Nitrosomonadales</taxon>
        <taxon>Thiobacillaceae</taxon>
        <taxon>Thiobacillus</taxon>
    </lineage>
</organism>
<evidence type="ECO:0000313" key="1">
    <source>
        <dbReference type="EMBL" id="KVW96761.1"/>
    </source>
</evidence>
<evidence type="ECO:0000313" key="2">
    <source>
        <dbReference type="Proteomes" id="UP000064243"/>
    </source>
</evidence>
<dbReference type="Proteomes" id="UP000064243">
    <property type="component" value="Unassembled WGS sequence"/>
</dbReference>